<protein>
    <submittedName>
        <fullName evidence="8">ATP-grasp domain-containing protein</fullName>
    </submittedName>
</protein>
<dbReference type="EMBL" id="VDMP01000027">
    <property type="protein sequence ID" value="TNM36366.1"/>
    <property type="molecule type" value="Genomic_DNA"/>
</dbReference>
<dbReference type="PANTHER" id="PTHR18866:SF128">
    <property type="entry name" value="UREA AMIDOLYASE"/>
    <property type="match status" value="1"/>
</dbReference>
<dbReference type="InterPro" id="IPR011764">
    <property type="entry name" value="Biotin_carboxylation_dom"/>
</dbReference>
<evidence type="ECO:0000313" key="8">
    <source>
        <dbReference type="EMBL" id="TNM36366.1"/>
    </source>
</evidence>
<keyword evidence="3 5" id="KW-0067">ATP-binding</keyword>
<dbReference type="Pfam" id="PF02785">
    <property type="entry name" value="Biotin_carb_C"/>
    <property type="match status" value="1"/>
</dbReference>
<dbReference type="SUPFAM" id="SSF52440">
    <property type="entry name" value="PreATP-grasp domain"/>
    <property type="match status" value="1"/>
</dbReference>
<keyword evidence="2 5" id="KW-0547">Nucleotide-binding</keyword>
<dbReference type="PROSITE" id="PS50979">
    <property type="entry name" value="BC"/>
    <property type="match status" value="1"/>
</dbReference>
<evidence type="ECO:0000256" key="1">
    <source>
        <dbReference type="ARBA" id="ARBA00022598"/>
    </source>
</evidence>
<keyword evidence="1" id="KW-0436">Ligase</keyword>
<evidence type="ECO:0000259" key="6">
    <source>
        <dbReference type="PROSITE" id="PS50975"/>
    </source>
</evidence>
<feature type="domain" description="Biotin carboxylation" evidence="7">
    <location>
        <begin position="1"/>
        <end position="443"/>
    </location>
</feature>
<keyword evidence="4" id="KW-0092">Biotin</keyword>
<dbReference type="PANTHER" id="PTHR18866">
    <property type="entry name" value="CARBOXYLASE:PYRUVATE/ACETYL-COA/PROPIONYL-COA CARBOXYLASE"/>
    <property type="match status" value="1"/>
</dbReference>
<dbReference type="InterPro" id="IPR011054">
    <property type="entry name" value="Rudment_hybrid_motif"/>
</dbReference>
<dbReference type="InterPro" id="IPR005481">
    <property type="entry name" value="BC-like_N"/>
</dbReference>
<feature type="domain" description="ATP-grasp" evidence="6">
    <location>
        <begin position="116"/>
        <end position="314"/>
    </location>
</feature>
<dbReference type="InterPro" id="IPR005479">
    <property type="entry name" value="CPAse_ATP-bd"/>
</dbReference>
<dbReference type="InterPro" id="IPR005482">
    <property type="entry name" value="Biotin_COase_C"/>
</dbReference>
<dbReference type="GO" id="GO:0005524">
    <property type="term" value="F:ATP binding"/>
    <property type="evidence" value="ECO:0007669"/>
    <property type="project" value="UniProtKB-UniRule"/>
</dbReference>
<dbReference type="GO" id="GO:0046872">
    <property type="term" value="F:metal ion binding"/>
    <property type="evidence" value="ECO:0007669"/>
    <property type="project" value="InterPro"/>
</dbReference>
<dbReference type="SMART" id="SM00878">
    <property type="entry name" value="Biotin_carb_C"/>
    <property type="match status" value="1"/>
</dbReference>
<dbReference type="Pfam" id="PF02786">
    <property type="entry name" value="CPSase_L_D2"/>
    <property type="match status" value="1"/>
</dbReference>
<dbReference type="PROSITE" id="PS00867">
    <property type="entry name" value="CPSASE_2"/>
    <property type="match status" value="1"/>
</dbReference>
<evidence type="ECO:0000259" key="7">
    <source>
        <dbReference type="PROSITE" id="PS50979"/>
    </source>
</evidence>
<comment type="caution">
    <text evidence="8">The sequence shown here is derived from an EMBL/GenBank/DDBJ whole genome shotgun (WGS) entry which is preliminary data.</text>
</comment>
<sequence>MKCVFIANRGEIAARIAATVRAEGLRAVVAAPACDAGLPYTAVADECVDLASPRDFISVEAMLEAARTAGADTVHPGYGFLSEDARFARACTAAGLTFVGPDPATIALMGDKSSACRVAHEHGVPVLSAGHDSVEDADTAEAVAAEIGLPVMLKAVAGGGGMGMAVARTPDEVADAFRAVSSRGTSLYQDPRVLIERWVERARHIEVQVMGLPDGRIVTMAPRDCSVQRRHQKVVEETPAPGLTEETADRLARWATALATAVSYRGAGTVEFLLDTDSGEAFFLEMNTRLQVEHRITEAVHTVDLVAWQLAVARGESVIPDGFTAEPAGHAFELRIYAEDPVRFLPKPGRITTWDLPVDMAGVLVDAGYAEGTEVTPFFDPLMAKLVTTGPDRAAALRVAQEAVAVARIEGPGQNLPFLARVLQSAPMVEGRYDTGIVRDLTQPA</sequence>
<dbReference type="InterPro" id="IPR011761">
    <property type="entry name" value="ATP-grasp"/>
</dbReference>
<proteinExistence type="predicted"/>
<dbReference type="SUPFAM" id="SSF51246">
    <property type="entry name" value="Rudiment single hybrid motif"/>
    <property type="match status" value="1"/>
</dbReference>
<dbReference type="Gene3D" id="3.30.470.20">
    <property type="entry name" value="ATP-grasp fold, B domain"/>
    <property type="match status" value="1"/>
</dbReference>
<dbReference type="PROSITE" id="PS50975">
    <property type="entry name" value="ATP_GRASP"/>
    <property type="match status" value="1"/>
</dbReference>
<organism evidence="8 9">
    <name type="scientific">Nocardioides albidus</name>
    <dbReference type="NCBI Taxonomy" id="1517589"/>
    <lineage>
        <taxon>Bacteria</taxon>
        <taxon>Bacillati</taxon>
        <taxon>Actinomycetota</taxon>
        <taxon>Actinomycetes</taxon>
        <taxon>Propionibacteriales</taxon>
        <taxon>Nocardioidaceae</taxon>
        <taxon>Nocardioides</taxon>
    </lineage>
</organism>
<evidence type="ECO:0000256" key="2">
    <source>
        <dbReference type="ARBA" id="ARBA00022741"/>
    </source>
</evidence>
<keyword evidence="9" id="KW-1185">Reference proteome</keyword>
<reference evidence="8 9" key="1">
    <citation type="journal article" date="2016" name="Int. J. Syst. Evol. Microbiol.">
        <title>Nocardioides albidus sp. nov., an actinobacterium isolated from garden soil.</title>
        <authorList>
            <person name="Singh H."/>
            <person name="Du J."/>
            <person name="Trinh H."/>
            <person name="Won K."/>
            <person name="Yang J.E."/>
            <person name="Yin C."/>
            <person name="Kook M."/>
            <person name="Yi T.H."/>
        </authorList>
    </citation>
    <scope>NUCLEOTIDE SEQUENCE [LARGE SCALE GENOMIC DNA]</scope>
    <source>
        <strain evidence="8 9">CCTCC AB 2015297</strain>
    </source>
</reference>
<dbReference type="SUPFAM" id="SSF56059">
    <property type="entry name" value="Glutathione synthetase ATP-binding domain-like"/>
    <property type="match status" value="1"/>
</dbReference>
<evidence type="ECO:0000256" key="5">
    <source>
        <dbReference type="PROSITE-ProRule" id="PRU00409"/>
    </source>
</evidence>
<dbReference type="RefSeq" id="WP_139624552.1">
    <property type="nucleotide sequence ID" value="NZ_VDMP01000027.1"/>
</dbReference>
<dbReference type="OrthoDB" id="9760256at2"/>
<dbReference type="InterPro" id="IPR050856">
    <property type="entry name" value="Biotin_carboxylase_complex"/>
</dbReference>
<dbReference type="Proteomes" id="UP000313231">
    <property type="component" value="Unassembled WGS sequence"/>
</dbReference>
<dbReference type="GO" id="GO:0016874">
    <property type="term" value="F:ligase activity"/>
    <property type="evidence" value="ECO:0007669"/>
    <property type="project" value="UniProtKB-KW"/>
</dbReference>
<dbReference type="AlphaFoldDB" id="A0A5C4VLE3"/>
<accession>A0A5C4VLE3</accession>
<gene>
    <name evidence="8" type="ORF">FHP29_19635</name>
</gene>
<evidence type="ECO:0000313" key="9">
    <source>
        <dbReference type="Proteomes" id="UP000313231"/>
    </source>
</evidence>
<evidence type="ECO:0000256" key="4">
    <source>
        <dbReference type="ARBA" id="ARBA00023267"/>
    </source>
</evidence>
<evidence type="ECO:0000256" key="3">
    <source>
        <dbReference type="ARBA" id="ARBA00022840"/>
    </source>
</evidence>
<dbReference type="InterPro" id="IPR016185">
    <property type="entry name" value="PreATP-grasp_dom_sf"/>
</dbReference>
<name>A0A5C4VLE3_9ACTN</name>
<dbReference type="Pfam" id="PF00289">
    <property type="entry name" value="Biotin_carb_N"/>
    <property type="match status" value="1"/>
</dbReference>